<feature type="compositionally biased region" description="Low complexity" evidence="1">
    <location>
        <begin position="661"/>
        <end position="679"/>
    </location>
</feature>
<dbReference type="Proteomes" id="UP001642405">
    <property type="component" value="Unassembled WGS sequence"/>
</dbReference>
<organism evidence="4 5">
    <name type="scientific">Sporothrix curviconia</name>
    <dbReference type="NCBI Taxonomy" id="1260050"/>
    <lineage>
        <taxon>Eukaryota</taxon>
        <taxon>Fungi</taxon>
        <taxon>Dikarya</taxon>
        <taxon>Ascomycota</taxon>
        <taxon>Pezizomycotina</taxon>
        <taxon>Sordariomycetes</taxon>
        <taxon>Sordariomycetidae</taxon>
        <taxon>Ophiostomatales</taxon>
        <taxon>Ophiostomataceae</taxon>
        <taxon>Sporothrix</taxon>
    </lineage>
</organism>
<feature type="compositionally biased region" description="Polar residues" evidence="1">
    <location>
        <begin position="343"/>
        <end position="353"/>
    </location>
</feature>
<evidence type="ECO:0000256" key="3">
    <source>
        <dbReference type="SAM" id="SignalP"/>
    </source>
</evidence>
<feature type="compositionally biased region" description="Polar residues" evidence="1">
    <location>
        <begin position="830"/>
        <end position="848"/>
    </location>
</feature>
<name>A0ABP0BWQ8_9PEZI</name>
<keyword evidence="2" id="KW-1133">Transmembrane helix</keyword>
<proteinExistence type="predicted"/>
<feature type="region of interest" description="Disordered" evidence="1">
    <location>
        <begin position="546"/>
        <end position="679"/>
    </location>
</feature>
<feature type="region of interest" description="Disordered" evidence="1">
    <location>
        <begin position="400"/>
        <end position="426"/>
    </location>
</feature>
<evidence type="ECO:0000256" key="2">
    <source>
        <dbReference type="SAM" id="Phobius"/>
    </source>
</evidence>
<feature type="chain" id="PRO_5046100280" description="LPXTG-domain-containing protein" evidence="3">
    <location>
        <begin position="30"/>
        <end position="864"/>
    </location>
</feature>
<comment type="caution">
    <text evidence="4">The sequence shown here is derived from an EMBL/GenBank/DDBJ whole genome shotgun (WGS) entry which is preliminary data.</text>
</comment>
<keyword evidence="5" id="KW-1185">Reference proteome</keyword>
<keyword evidence="2" id="KW-0472">Membrane</keyword>
<keyword evidence="3" id="KW-0732">Signal</keyword>
<evidence type="ECO:0000313" key="4">
    <source>
        <dbReference type="EMBL" id="CAK7224013.1"/>
    </source>
</evidence>
<feature type="region of interest" description="Disordered" evidence="1">
    <location>
        <begin position="781"/>
        <end position="864"/>
    </location>
</feature>
<feature type="region of interest" description="Disordered" evidence="1">
    <location>
        <begin position="470"/>
        <end position="497"/>
    </location>
</feature>
<feature type="region of interest" description="Disordered" evidence="1">
    <location>
        <begin position="718"/>
        <end position="741"/>
    </location>
</feature>
<gene>
    <name evidence="4" type="ORF">SCUCBS95973_005376</name>
</gene>
<evidence type="ECO:0008006" key="6">
    <source>
        <dbReference type="Google" id="ProtNLM"/>
    </source>
</evidence>
<dbReference type="EMBL" id="CAWUHB010000029">
    <property type="protein sequence ID" value="CAK7224013.1"/>
    <property type="molecule type" value="Genomic_DNA"/>
</dbReference>
<accession>A0ABP0BWQ8</accession>
<feature type="compositionally biased region" description="Polar residues" evidence="1">
    <location>
        <begin position="628"/>
        <end position="660"/>
    </location>
</feature>
<feature type="compositionally biased region" description="Low complexity" evidence="1">
    <location>
        <begin position="574"/>
        <end position="609"/>
    </location>
</feature>
<feature type="signal peptide" evidence="3">
    <location>
        <begin position="1"/>
        <end position="29"/>
    </location>
</feature>
<evidence type="ECO:0000313" key="5">
    <source>
        <dbReference type="Proteomes" id="UP001642405"/>
    </source>
</evidence>
<keyword evidence="2" id="KW-0812">Transmembrane</keyword>
<feature type="compositionally biased region" description="Gly residues" evidence="1">
    <location>
        <begin position="479"/>
        <end position="496"/>
    </location>
</feature>
<feature type="compositionally biased region" description="Polar residues" evidence="1">
    <location>
        <begin position="553"/>
        <end position="566"/>
    </location>
</feature>
<feature type="transmembrane region" description="Helical" evidence="2">
    <location>
        <begin position="251"/>
        <end position="273"/>
    </location>
</feature>
<feature type="compositionally biased region" description="Polar residues" evidence="1">
    <location>
        <begin position="791"/>
        <end position="807"/>
    </location>
</feature>
<sequence>MARLHKSGLQATALAVFFFLFRFIATAQAIQVTPNSPCASLCIDNSSLDVSDPNSSTTTNADMSCDDSDFVSSAAGQKWTACMGCLQNSTFAQGVESDQAWFFYNLRYNVDYCVFGYPNSSDIIGSNPCQTSTACGPLQLALYDGIPSGSSNQTEYGYCSANGTTLTSSVFKGCIACVAGGGSQNIVANSLTALEAGCLQQLPPSEAVGLSGSVFASATTIAIVAPTESSGSGSGSSGSGSSTHRVATTTIAVIIVVALLVVAAVGGFAFVCYRKRRGSARLAAGGPKSIFRKDDGLASAESGIGSGGGGSGGGGFVPSGGIRGSALGGITSSSSSPIVARNSPASATSTGPTVWSARFPSSDHISSPLSFQCRASATSLDEMVDLRAVGEANTVPRVSATPAVPAVPQGGEKGHSRNNSGASLGELGTPLQEQLLQQQVPAASRKKYQKPQAISSAAISAQIEAVIAKNSSTSTPPNGGSGGSNAAGLGVGGVGGSTSTSHLPAIVESPFPSPAPVASVADSIGLRIHSSDFDKKEYVEAAVNLQQRQRQQTSPPRLQKLTTSFSPLMGSGGSNKSNSNTPTSTTALLSSSSLQQHHHQQQQQQQSTTPVYNPAAYSPASYHPGSLYAQSQRGSIGYQSSYHGVHHTNNSSAPNSPLREQQQQQAPTSASSYTASGPSPTVAHMAAANLAVAANKRGVYQGWSAMISAAQQYQQQQLQQQKQQGSSSLPASAVGSYRERERDPVSAVSAVSVASMASFASAASVASSNGLGAATMAARQSYSAGPGGDVSSATSLNAPGSAFSPSRGSAAAVRPAKTKPPHGHGKSRASMASRSPHSTRSPQHTQSELVRIDFAPPPPVVSRR</sequence>
<reference evidence="4 5" key="1">
    <citation type="submission" date="2024-01" db="EMBL/GenBank/DDBJ databases">
        <authorList>
            <person name="Allen C."/>
            <person name="Tagirdzhanova G."/>
        </authorList>
    </citation>
    <scope>NUCLEOTIDE SEQUENCE [LARGE SCALE GENOMIC DNA]</scope>
</reference>
<feature type="compositionally biased region" description="Pro residues" evidence="1">
    <location>
        <begin position="855"/>
        <end position="864"/>
    </location>
</feature>
<feature type="region of interest" description="Disordered" evidence="1">
    <location>
        <begin position="333"/>
        <end position="353"/>
    </location>
</feature>
<protein>
    <recommendedName>
        <fullName evidence="6">LPXTG-domain-containing protein</fullName>
    </recommendedName>
</protein>
<feature type="compositionally biased region" description="Basic residues" evidence="1">
    <location>
        <begin position="816"/>
        <end position="827"/>
    </location>
</feature>
<evidence type="ECO:0000256" key="1">
    <source>
        <dbReference type="SAM" id="MobiDB-lite"/>
    </source>
</evidence>